<organism evidence="1 2">
    <name type="scientific">Herminiimonas glaciei</name>
    <dbReference type="NCBI Taxonomy" id="523788"/>
    <lineage>
        <taxon>Bacteria</taxon>
        <taxon>Pseudomonadati</taxon>
        <taxon>Pseudomonadota</taxon>
        <taxon>Betaproteobacteria</taxon>
        <taxon>Burkholderiales</taxon>
        <taxon>Oxalobacteraceae</taxon>
        <taxon>Herminiimonas</taxon>
    </lineage>
</organism>
<gene>
    <name evidence="1" type="ORF">ACFQPC_09930</name>
</gene>
<name>A0ABW2IBL0_9BURK</name>
<keyword evidence="2" id="KW-1185">Reference proteome</keyword>
<evidence type="ECO:0000313" key="2">
    <source>
        <dbReference type="Proteomes" id="UP001596542"/>
    </source>
</evidence>
<protein>
    <recommendedName>
        <fullName evidence="3">DUF4136 domain-containing protein</fullName>
    </recommendedName>
</protein>
<reference evidence="2" key="1">
    <citation type="journal article" date="2019" name="Int. J. Syst. Evol. Microbiol.">
        <title>The Global Catalogue of Microorganisms (GCM) 10K type strain sequencing project: providing services to taxonomists for standard genome sequencing and annotation.</title>
        <authorList>
            <consortium name="The Broad Institute Genomics Platform"/>
            <consortium name="The Broad Institute Genome Sequencing Center for Infectious Disease"/>
            <person name="Wu L."/>
            <person name="Ma J."/>
        </authorList>
    </citation>
    <scope>NUCLEOTIDE SEQUENCE [LARGE SCALE GENOMIC DNA]</scope>
    <source>
        <strain evidence="2">KACC 12508</strain>
    </source>
</reference>
<dbReference type="RefSeq" id="WP_382271691.1">
    <property type="nucleotide sequence ID" value="NZ_JBHTBU010000001.1"/>
</dbReference>
<accession>A0ABW2IBL0</accession>
<evidence type="ECO:0000313" key="1">
    <source>
        <dbReference type="EMBL" id="MFC7288354.1"/>
    </source>
</evidence>
<dbReference type="PROSITE" id="PS51257">
    <property type="entry name" value="PROKAR_LIPOPROTEIN"/>
    <property type="match status" value="1"/>
</dbReference>
<dbReference type="EMBL" id="JBHTBU010000001">
    <property type="protein sequence ID" value="MFC7288354.1"/>
    <property type="molecule type" value="Genomic_DNA"/>
</dbReference>
<proteinExistence type="predicted"/>
<comment type="caution">
    <text evidence="1">The sequence shown here is derived from an EMBL/GenBank/DDBJ whole genome shotgun (WGS) entry which is preliminary data.</text>
</comment>
<dbReference type="Proteomes" id="UP001596542">
    <property type="component" value="Unassembled WGS sequence"/>
</dbReference>
<sequence>MKNIMFCSALASILSGCAVMYKEPTGAEATAKLRYTQEETSSYWTQIRRYDQVACKPIDTLGYVISPGRYDGDIDKNRIGMPNSVAPRQGILERVIPANAPFATLVLTGYETSFLDLMGAGYGGLAHKASAACNLPVFTPERDKQYELSINPGIRACEVKLYVLDQGANGKTIKTDITSQQKVFQDAIQVFQGKCSR</sequence>
<evidence type="ECO:0008006" key="3">
    <source>
        <dbReference type="Google" id="ProtNLM"/>
    </source>
</evidence>